<feature type="region of interest" description="Disordered" evidence="1">
    <location>
        <begin position="32"/>
        <end position="61"/>
    </location>
</feature>
<dbReference type="OrthoDB" id="6178054at2"/>
<feature type="signal peptide" evidence="2">
    <location>
        <begin position="1"/>
        <end position="22"/>
    </location>
</feature>
<dbReference type="EMBL" id="MSCW01000001">
    <property type="protein sequence ID" value="ONF45012.1"/>
    <property type="molecule type" value="Genomic_DNA"/>
</dbReference>
<gene>
    <name evidence="3" type="ORF">BTO32_00595</name>
</gene>
<dbReference type="AlphaFoldDB" id="A0A1V2DWI6"/>
<name>A0A1V2DWI6_9GAMM</name>
<keyword evidence="4" id="KW-1185">Reference proteome</keyword>
<proteinExistence type="predicted"/>
<evidence type="ECO:0000256" key="2">
    <source>
        <dbReference type="SAM" id="SignalP"/>
    </source>
</evidence>
<dbReference type="Proteomes" id="UP000189339">
    <property type="component" value="Unassembled WGS sequence"/>
</dbReference>
<dbReference type="STRING" id="135739.BTO32_00595"/>
<evidence type="ECO:0000313" key="3">
    <source>
        <dbReference type="EMBL" id="ONF45012.1"/>
    </source>
</evidence>
<evidence type="ECO:0000256" key="1">
    <source>
        <dbReference type="SAM" id="MobiDB-lite"/>
    </source>
</evidence>
<feature type="compositionally biased region" description="Low complexity" evidence="1">
    <location>
        <begin position="44"/>
        <end position="59"/>
    </location>
</feature>
<accession>A0A1V2DWI6</accession>
<organism evidence="3 4">
    <name type="scientific">Marinobacter lutaoensis</name>
    <dbReference type="NCBI Taxonomy" id="135739"/>
    <lineage>
        <taxon>Bacteria</taxon>
        <taxon>Pseudomonadati</taxon>
        <taxon>Pseudomonadota</taxon>
        <taxon>Gammaproteobacteria</taxon>
        <taxon>Pseudomonadales</taxon>
        <taxon>Marinobacteraceae</taxon>
        <taxon>Marinobacter</taxon>
    </lineage>
</organism>
<evidence type="ECO:0000313" key="4">
    <source>
        <dbReference type="Proteomes" id="UP000189339"/>
    </source>
</evidence>
<protein>
    <submittedName>
        <fullName evidence="3">Uncharacterized protein</fullName>
    </submittedName>
</protein>
<sequence length="723" mass="77726">MTTRLAFALPLFLALVSGCGSGEDAIEGARNQPNHFAGVKNPVDDFSSGSTGDSSNTSGLASNEVRITLELPTALAPDGEATRRNLRIVQPERIAIYRTDPSLQNLGGVDGVSTRTDAEGYTIITFEGGQPLAPDIVIEASYGNTRLRALASDSDRDIKINPFSEYLVRDILGSYTPGEWQAILDCADDELCLNRYVWPTLSDQIHDFEIDIPDNAGLTEALALLRSRADFTRYAQAMAGYALLENTSSGQLQASSADYNAVFLGIELGQSFAEPSIQGAGFWGIRTAQEERLQDDTGLAYVYPALTLASFDAFGIQVTSLASDIPYDREVILQTAGNDFFVRGSDQWQRNTHATAPGAATLAEGTRLLAGRSLYQSVTGRGSSRIIGWTRNPYYLDAYTRSPINTTAGPDRVLAGYFSAGKALELSAQGDQLKRGTLLENHYVSALELDLSRPPTGATFDPEVLHGKDYNVLLLSGRFDQTQSTPITLAAGLGTWSIDDDGGVAQNLALNYLTRDTSGAVSRQPGTDTQQWRVSSRTAILSSGNQDIGRLNLDQDQPSGNEAQPDIGIGASTPDGTLLAFNLDDSPLGDGLLIAARTADTPAPTSGRFRLQGVTLGMADGVNRLRHFADLELVIDSGSRASITGEWLSVTHRVSDQTLEQPDSQPFNLALSYTDNGNGRVSLSNGTLHLDGFFSTDRNQLFLRQADSDDTESLGLLLATRQP</sequence>
<dbReference type="PROSITE" id="PS51257">
    <property type="entry name" value="PROKAR_LIPOPROTEIN"/>
    <property type="match status" value="1"/>
</dbReference>
<reference evidence="3 4" key="1">
    <citation type="submission" date="2016-12" db="EMBL/GenBank/DDBJ databases">
        <title>Marinobacter lutaoensis whole genome sequencing.</title>
        <authorList>
            <person name="Verma A."/>
            <person name="Krishnamurthi S."/>
        </authorList>
    </citation>
    <scope>NUCLEOTIDE SEQUENCE [LARGE SCALE GENOMIC DNA]</scope>
    <source>
        <strain evidence="3 4">T5054</strain>
    </source>
</reference>
<comment type="caution">
    <text evidence="3">The sequence shown here is derived from an EMBL/GenBank/DDBJ whole genome shotgun (WGS) entry which is preliminary data.</text>
</comment>
<feature type="chain" id="PRO_5012346780" evidence="2">
    <location>
        <begin position="23"/>
        <end position="723"/>
    </location>
</feature>
<dbReference type="RefSeq" id="WP_076722507.1">
    <property type="nucleotide sequence ID" value="NZ_MSCW01000001.1"/>
</dbReference>
<keyword evidence="2" id="KW-0732">Signal</keyword>